<evidence type="ECO:0000313" key="10">
    <source>
        <dbReference type="EMBL" id="GJJ68984.1"/>
    </source>
</evidence>
<feature type="region of interest" description="Disordered" evidence="7">
    <location>
        <begin position="2844"/>
        <end position="2868"/>
    </location>
</feature>
<dbReference type="Proteomes" id="UP000827284">
    <property type="component" value="Unassembled WGS sequence"/>
</dbReference>
<reference evidence="10" key="2">
    <citation type="journal article" date="2022" name="Microbiol. Resour. Announc.">
        <title>Whole-Genome Sequence of Entomortierella parvispora E1425, a Mucoromycotan Fungus Associated with Burkholderiaceae-Related Endosymbiotic Bacteria.</title>
        <authorList>
            <person name="Herlambang A."/>
            <person name="Guo Y."/>
            <person name="Takashima Y."/>
            <person name="Narisawa K."/>
            <person name="Ohta H."/>
            <person name="Nishizawa T."/>
        </authorList>
    </citation>
    <scope>NUCLEOTIDE SEQUENCE</scope>
    <source>
        <strain evidence="10">E1425</strain>
    </source>
</reference>
<feature type="compositionally biased region" description="Basic and acidic residues" evidence="7">
    <location>
        <begin position="450"/>
        <end position="464"/>
    </location>
</feature>
<keyword evidence="4" id="KW-0009">Actin-binding</keyword>
<feature type="compositionally biased region" description="Polar residues" evidence="7">
    <location>
        <begin position="3198"/>
        <end position="3211"/>
    </location>
</feature>
<evidence type="ECO:0000259" key="9">
    <source>
        <dbReference type="PROSITE" id="PS51460"/>
    </source>
</evidence>
<dbReference type="PANTHER" id="PTHR11915">
    <property type="entry name" value="SPECTRIN/FILAMIN RELATED CYTOSKELETAL PROTEIN"/>
    <property type="match status" value="1"/>
</dbReference>
<evidence type="ECO:0000256" key="7">
    <source>
        <dbReference type="SAM" id="MobiDB-lite"/>
    </source>
</evidence>
<sequence>MSWILKSRRIQSGLGATGTGNGNNTSIGTGNSIYSQGSGNLSSSSLSSSSMGHGSSNNLSSVSLTLNTSTVSGYAPGDSPHSSQQQQQHHIDAGEDMVRQFAASQLDTQKTAFMRWVNVQLLNITPGYAPMTSIERDLRDGKRLIALLEVMSKEPLKPEKGNMRIHQMANVNKALTFLKSRTDESLGSIGNEAIVDGNLKLTLGLVWIIIYRFQIQQIANTMAEQYRILGEDVVDGEESATGGKGKKKASSQQVDAKQALLRWVRYQLEDYSDVIPPIQDFHRSWRTGLAFAALIHRHDPEFLPEFYSSVLTLPFETIDEWRRTLMLAFDVATSKMMIPRLLDPEDLVDVETPDERSIMIFISEYYLVMSKHQREQDPEHAAAMRKLRLQAKDERLALAGEDEQARRRRLQEEQERKKREEQEELERIRLKRMEIEGWSLRAAERAREEEEALRKRREEEEERRLQRRLRREQRERDRALLDSSSSRRRPVSQSALGSSSVGSLFSESENEYSDSDTEPMDSMDPKDIEQRQADLDEKLAEYSQGIAELSQWIREQEALFPRTPDTSSNLDRARDLEPLTEFLKVIEEAQAVKENEMSHLHDVREELLEYEGPDMAPEQVSDLDKKWWEVETIWTTLSNKVVEAKDTAEEIKWILDCSQEIDRVNGEILKFETQLQAAEEKRLSDTPQERSKQTVLEHQDMNLSSISFLLQTYVDFLTSLMDPKVHHYTAPEHLTALNSELTTVRLPHLGEFIDKARQNLSNDRLLRSFLEAFYLSEAWIGESVEWLANIEVPVFVSRDEWHGGQTVQEYLSRDTSKDTDLEFFHGEIEELRNELTEEQGEVNTFRSSGFAKLNEQAEGVMKSLVDTNDATTEATVKVVQGLMQGVMDNLVKVEKLLPTEAVHCGFAKRVLYYLWNADAILEEIENTSTAINDWEMSQPDEDVESGVVTAETLLAEEDASLESDPKEPKVYDVVRVRHIGLKALVQNLRVCFEEKQEAIHGDRQMRDFLEFTLACEATLNAIKDKLQNGPVFEGFGQEDSAQLDDFLRVVASASENFDNFERGVHVRYMETASAVTAMAVNSGARQDPATVQRKLQGVNTLVDSVKCLKADRERDVAIVAECRRLVATLSTLRDDLNTVDNELKELEHLEPHQQGHLSELEERSNKLSSQFAVLEQGRHFDYLEQDPTCSALLRSIRDGQKAIQETQTRLQAKLDVKQQWDLAWATFSERASTLQQYLEDTEKQAQDRGIAATDALSQQDDIWRKSEEAMQDVAFANTDMLSGLDEFKGARTAELVKLSVALYEVVKRTGGQEHMDSVRAEQYIRSQQLQKDMENHLERLYAMNSREKTQLDLLRQRHLWSQQLADSHADVEVLSNSFSETLTEYTQTLSRCKESDDTSGLNHAIAGEWIRQFDYLKGLATTKKDSGLKFVMSAFSVLTQMIDSAAQKEDGANTLDVQHLHDQAQDLNSRFHQLDERLDYGARVAVHTDEVASYLLKANNVDNSLAGLAVVLKSENEASAETLQKLAHVREEVQELEKDLLTTVSNEPELEGLSSRDQSQLSMILHKRQEQTNALDKALDPLLIEFQRLFNYQDGLRNLEGELSPFIEWTSESSSKIDTISKKVLSVFSSWLDANAEQPDEEVQRSTSALKDLLLQLESLRSDLKDQTAFIENKKHDYQSVREKVQQALASATIHSKQLQRRLENATKTIDDEFEALESSVQRTARQVDCHDRRATWEQQALSTRESFGRLDAAITSFVLEQAQWNPDEKSSSRQATESELSASLLALENHMQDLESQKVPAVQRVWSDLCSSLVFVGRDIPLALQTQQDDVGAQCTRLRSRVTFGNDLAKQHKLLQTITKKMADLEGRKTEISDRAASLSDEQDGSLAALEESSRSVAQELDVLLQEVEYPIDHSSEGSKKHSFEFNAAIQSHVSSCKDTIESVRQTLEKVLRDRDVSKRELKLQGIQRQQDAIIRCKLDNLERVSGLLNWIEETAETASTLLNNSVKGSKLTMEDEMQGLNDGAHSPNRALSPSTSSGPFESSPSLLTLSVSTSTMSAASLTPNSPTAGSAVKFSANLLPTSDLTRLSQEILGSLTTQIRGLRQDVEEMMDHKNNVQDEIQASSLEEQVEGLQVSTADWLSNLSSKGSDPSLEALERTLHQNEDKVAHIHSDIVSKLSDFDRKAQFLLTSLDEQAQIVAKALEERVRIDLEIAAQKEAERLRLIREQDIKQFESSKEKLLAWTDAYSRDLCQLWDTYGFLDKTEELVRNGDGGETVEDLVAFLDADSHRLNDDLSCQESHYLELRSKLDALFNGPEHKDEFQSHAESIGRAWSSVKSESENYMSILKQMNEWSNLRGSLQKFNKEVLDVLEKRVEALRWMPWDAFQSEEEALLAFIEDLERQFAELQQRAEDISSQPPIAGLQEKQLAILAANKTFFQQKMATIPGRVASAKTQMTIIHETSKEIALHAKFHADLVRIETAIAQQIEAVKARLGSLERSSCFALDSKALENLVTAANEVCMDGKYQLSVLQEVEYSALQQTAFDLDMGDVSEDSVDSEGQPSSNRSGVQESMERIRQALRQLENYIEEDCFETLLAAKFYTHSKATEDIRQWIAACRDSMGQVSAKELGGKELTEQEQKEQSHEWRTTHLATLERRLGQFGETIQHYDALSGEFMLLHHPQTSMFDLSTVAENSLAEDENKPISMRVILRQTVQERTKRTREDWELLKQEFMSKTEEVNAEAETGADGQNGENGGLTRSSSVIKAKTLTRFGAEILEDIARVSREIQEMFDHGSASHSTLSLAVESDGALIKSKEGQARLGMIENYIRDVLQAKVDKLDSMLSASDNQQSAQDSSPVQEPSPTNARHHEKMVGVAMQRGLIAEAMNRLVESCHQQRREVEETVKVQNAMDLIHETSLLCDSMMKTIQSADGLLHPKESGSLYSLSAASSSSSLASIMSPSRSPFASPTMSPSSTTSRATASRQRRTSRISMNRSFSISSMNDEEFGEWESNYHSLIQKLEGYTHDIEHGLDSAQTMADRLNDWRLDENIGIATEHWQKVKAAALAKKEELDRVLARRSGDSTPHTANGVHPLESNPVSIRPSLLQPTASSNNRVKAILGSPVDAAAPLPRKKRFSTGNIMARGTFVPPSPTPSTGSRSNVNLAGSRVRAGTAPSSATVSTSASGPQEMARRFGTVGSPSRQAKSPTFSNETKRRLPIIRKNDSTSSISSLVLGQEPGSPSVKPQKTVYKADPSNALDVEVACVVNASGYSMKVQRLKDGPGSHVVTGLGTSSRHRSESTPNLALSGQSDNGGHDGVDSASSSPRVVKTIRGQSRPGTHSKTNSTSTSDSSSSTGEVGRYVFGDVEPKVCYCRILRSRKVMVRVGGGWCELSKFMEDHASLEQRKAKARLLSASTSSISVASHYGGSTSFLSATDSRLNLGGSRNQTNNNSSDSLSDGQMSGSVHGEGISIMRSRSNTNVSTAAVAAGSGREDARTPRIRKKEEPVFYIRPSDSLSLKAMTLAKNGAGEGLVALQLDSR</sequence>
<feature type="region of interest" description="Disordered" evidence="7">
    <location>
        <begin position="2020"/>
        <end position="2048"/>
    </location>
</feature>
<feature type="coiled-coil region" evidence="6">
    <location>
        <begin position="2391"/>
        <end position="2418"/>
    </location>
</feature>
<feature type="domain" description="GAR" evidence="9">
    <location>
        <begin position="3301"/>
        <end position="3403"/>
    </location>
</feature>
<evidence type="ECO:0000313" key="11">
    <source>
        <dbReference type="Proteomes" id="UP000827284"/>
    </source>
</evidence>
<keyword evidence="5" id="KW-0206">Cytoskeleton</keyword>
<comment type="subcellular location">
    <subcellularLocation>
        <location evidence="1">Cytoplasm</location>
        <location evidence="1">Cytoskeleton</location>
    </subcellularLocation>
</comment>
<dbReference type="GO" id="GO:0005856">
    <property type="term" value="C:cytoskeleton"/>
    <property type="evidence" value="ECO:0007669"/>
    <property type="project" value="UniProtKB-SubCell"/>
</dbReference>
<feature type="domain" description="Calponin-homology (CH)" evidence="8">
    <location>
        <begin position="254"/>
        <end position="370"/>
    </location>
</feature>
<feature type="compositionally biased region" description="Basic and acidic residues" evidence="7">
    <location>
        <begin position="410"/>
        <end position="424"/>
    </location>
</feature>
<dbReference type="OrthoDB" id="10017054at2759"/>
<feature type="region of interest" description="Disordered" evidence="7">
    <location>
        <begin position="3276"/>
        <end position="3359"/>
    </location>
</feature>
<accession>A0A9P3H2N3</accession>
<keyword evidence="3" id="KW-0677">Repeat</keyword>
<dbReference type="Gene3D" id="3.30.920.20">
    <property type="entry name" value="Gas2-like domain"/>
    <property type="match status" value="1"/>
</dbReference>
<dbReference type="InterPro" id="IPR036872">
    <property type="entry name" value="CH_dom_sf"/>
</dbReference>
<evidence type="ECO:0000259" key="8">
    <source>
        <dbReference type="PROSITE" id="PS50021"/>
    </source>
</evidence>
<keyword evidence="11" id="KW-1185">Reference proteome</keyword>
<dbReference type="SMART" id="SM00033">
    <property type="entry name" value="CH"/>
    <property type="match status" value="2"/>
</dbReference>
<evidence type="ECO:0000256" key="4">
    <source>
        <dbReference type="ARBA" id="ARBA00023203"/>
    </source>
</evidence>
<feature type="region of interest" description="Disordered" evidence="7">
    <location>
        <begin position="38"/>
        <end position="58"/>
    </location>
</feature>
<evidence type="ECO:0000256" key="6">
    <source>
        <dbReference type="SAM" id="Coils"/>
    </source>
</evidence>
<feature type="region of interest" description="Disordered" evidence="7">
    <location>
        <begin position="2737"/>
        <end position="2760"/>
    </location>
</feature>
<gene>
    <name evidence="10" type="ORF">EMPS_01330</name>
</gene>
<evidence type="ECO:0000256" key="2">
    <source>
        <dbReference type="ARBA" id="ARBA00022490"/>
    </source>
</evidence>
<comment type="caution">
    <text evidence="10">The sequence shown here is derived from an EMBL/GenBank/DDBJ whole genome shotgun (WGS) entry which is preliminary data.</text>
</comment>
<feature type="coiled-coil region" evidence="6">
    <location>
        <begin position="1856"/>
        <end position="1908"/>
    </location>
</feature>
<proteinExistence type="predicted"/>
<dbReference type="SUPFAM" id="SSF143575">
    <property type="entry name" value="GAS2 domain-like"/>
    <property type="match status" value="1"/>
</dbReference>
<dbReference type="InterPro" id="IPR001715">
    <property type="entry name" value="CH_dom"/>
</dbReference>
<feature type="region of interest" description="Disordered" evidence="7">
    <location>
        <begin position="474"/>
        <end position="525"/>
    </location>
</feature>
<feature type="coiled-coil region" evidence="6">
    <location>
        <begin position="1689"/>
        <end position="1716"/>
    </location>
</feature>
<feature type="compositionally biased region" description="Low complexity" evidence="7">
    <location>
        <begin position="3340"/>
        <end position="3355"/>
    </location>
</feature>
<dbReference type="SUPFAM" id="SSF47576">
    <property type="entry name" value="Calponin-homology domain, CH-domain"/>
    <property type="match status" value="1"/>
</dbReference>
<name>A0A9P3H2N3_9FUNG</name>
<feature type="compositionally biased region" description="Low complexity" evidence="7">
    <location>
        <begin position="2033"/>
        <end position="2048"/>
    </location>
</feature>
<feature type="compositionally biased region" description="Polar residues" evidence="7">
    <location>
        <begin position="3300"/>
        <end position="3312"/>
    </location>
</feature>
<feature type="compositionally biased region" description="Acidic residues" evidence="7">
    <location>
        <begin position="508"/>
        <end position="521"/>
    </location>
</feature>
<dbReference type="PROSITE" id="PS00020">
    <property type="entry name" value="ACTININ_2"/>
    <property type="match status" value="1"/>
</dbReference>
<evidence type="ECO:0000256" key="3">
    <source>
        <dbReference type="ARBA" id="ARBA00022737"/>
    </source>
</evidence>
<feature type="region of interest" description="Disordered" evidence="7">
    <location>
        <begin position="398"/>
        <end position="424"/>
    </location>
</feature>
<evidence type="ECO:0000256" key="1">
    <source>
        <dbReference type="ARBA" id="ARBA00004245"/>
    </source>
</evidence>
<feature type="compositionally biased region" description="Low complexity" evidence="7">
    <location>
        <begin position="3171"/>
        <end position="3187"/>
    </location>
</feature>
<feature type="region of interest" description="Disordered" evidence="7">
    <location>
        <begin position="450"/>
        <end position="469"/>
    </location>
</feature>
<feature type="region of interest" description="Disordered" evidence="7">
    <location>
        <begin position="2957"/>
        <end position="2991"/>
    </location>
</feature>
<dbReference type="Gene3D" id="1.10.418.10">
    <property type="entry name" value="Calponin-like domain"/>
    <property type="match status" value="2"/>
</dbReference>
<dbReference type="InterPro" id="IPR001589">
    <property type="entry name" value="Actinin_actin-bd_CS"/>
</dbReference>
<dbReference type="Pfam" id="PF02187">
    <property type="entry name" value="GAS2"/>
    <property type="match status" value="1"/>
</dbReference>
<feature type="domain" description="Calponin-homology (CH)" evidence="8">
    <location>
        <begin position="107"/>
        <end position="214"/>
    </location>
</feature>
<feature type="region of interest" description="Disordered" evidence="7">
    <location>
        <begin position="3442"/>
        <end position="3466"/>
    </location>
</feature>
<reference evidence="10" key="1">
    <citation type="submission" date="2021-11" db="EMBL/GenBank/DDBJ databases">
        <authorList>
            <person name="Herlambang A."/>
            <person name="Guo Y."/>
            <person name="Takashima Y."/>
            <person name="Nishizawa T."/>
        </authorList>
    </citation>
    <scope>NUCLEOTIDE SEQUENCE</scope>
    <source>
        <strain evidence="10">E1425</strain>
    </source>
</reference>
<dbReference type="GO" id="GO:0008017">
    <property type="term" value="F:microtubule binding"/>
    <property type="evidence" value="ECO:0007669"/>
    <property type="project" value="InterPro"/>
</dbReference>
<feature type="coiled-coil region" evidence="6">
    <location>
        <begin position="821"/>
        <end position="848"/>
    </location>
</feature>
<feature type="compositionally biased region" description="Polar residues" evidence="7">
    <location>
        <begin position="3442"/>
        <end position="3463"/>
    </location>
</feature>
<feature type="coiled-coil region" evidence="6">
    <location>
        <begin position="1129"/>
        <end position="1177"/>
    </location>
</feature>
<dbReference type="PROSITE" id="PS50021">
    <property type="entry name" value="CH"/>
    <property type="match status" value="2"/>
</dbReference>
<feature type="coiled-coil region" evidence="6">
    <location>
        <begin position="1519"/>
        <end position="1546"/>
    </location>
</feature>
<dbReference type="PROSITE" id="PS51460">
    <property type="entry name" value="GAR"/>
    <property type="match status" value="1"/>
</dbReference>
<dbReference type="InterPro" id="IPR036534">
    <property type="entry name" value="GAR_dom_sf"/>
</dbReference>
<keyword evidence="2" id="KW-0963">Cytoplasm</keyword>
<keyword evidence="6" id="KW-0175">Coiled coil</keyword>
<dbReference type="EMBL" id="BQFW01000002">
    <property type="protein sequence ID" value="GJJ68984.1"/>
    <property type="molecule type" value="Genomic_DNA"/>
</dbReference>
<protein>
    <recommendedName>
        <fullName evidence="12">Calponin-homology (CH) domain-containing protein</fullName>
    </recommendedName>
</protein>
<organism evidence="10 11">
    <name type="scientific">Entomortierella parvispora</name>
    <dbReference type="NCBI Taxonomy" id="205924"/>
    <lineage>
        <taxon>Eukaryota</taxon>
        <taxon>Fungi</taxon>
        <taxon>Fungi incertae sedis</taxon>
        <taxon>Mucoromycota</taxon>
        <taxon>Mortierellomycotina</taxon>
        <taxon>Mortierellomycetes</taxon>
        <taxon>Mortierellales</taxon>
        <taxon>Mortierellaceae</taxon>
        <taxon>Entomortierella</taxon>
    </lineage>
</organism>
<feature type="compositionally biased region" description="Polar residues" evidence="7">
    <location>
        <begin position="2559"/>
        <end position="2571"/>
    </location>
</feature>
<dbReference type="Pfam" id="PF00307">
    <property type="entry name" value="CH"/>
    <property type="match status" value="2"/>
</dbReference>
<evidence type="ECO:0000256" key="5">
    <source>
        <dbReference type="ARBA" id="ARBA00023212"/>
    </source>
</evidence>
<feature type="compositionally biased region" description="Low complexity" evidence="7">
    <location>
        <begin position="491"/>
        <end position="507"/>
    </location>
</feature>
<feature type="region of interest" description="Disordered" evidence="7">
    <location>
        <begin position="70"/>
        <end position="91"/>
    </location>
</feature>
<evidence type="ECO:0008006" key="12">
    <source>
        <dbReference type="Google" id="ProtNLM"/>
    </source>
</evidence>
<dbReference type="InterPro" id="IPR003108">
    <property type="entry name" value="GAR_dom"/>
</dbReference>
<feature type="compositionally biased region" description="Low complexity" evidence="7">
    <location>
        <begin position="79"/>
        <end position="88"/>
    </location>
</feature>
<feature type="region of interest" description="Disordered" evidence="7">
    <location>
        <begin position="3080"/>
        <end position="3107"/>
    </location>
</feature>
<dbReference type="GO" id="GO:0003779">
    <property type="term" value="F:actin binding"/>
    <property type="evidence" value="ECO:0007669"/>
    <property type="project" value="UniProtKB-KW"/>
</dbReference>
<feature type="region of interest" description="Disordered" evidence="7">
    <location>
        <begin position="3130"/>
        <end position="3248"/>
    </location>
</feature>
<feature type="compositionally biased region" description="Low complexity" evidence="7">
    <location>
        <begin position="2845"/>
        <end position="2857"/>
    </location>
</feature>
<feature type="region of interest" description="Disordered" evidence="7">
    <location>
        <begin position="2551"/>
        <end position="2574"/>
    </location>
</feature>
<feature type="compositionally biased region" description="Low complexity" evidence="7">
    <location>
        <begin position="2957"/>
        <end position="2983"/>
    </location>
</feature>